<accession>A0ABS7T190</accession>
<reference evidence="7 8" key="1">
    <citation type="submission" date="2021-08" db="EMBL/GenBank/DDBJ databases">
        <title>FDA dAtabase for Regulatory Grade micrObial Sequences (FDA-ARGOS): Supporting development and validation of Infectious Disease Dx tests.</title>
        <authorList>
            <person name="Sproer C."/>
            <person name="Gronow S."/>
            <person name="Severitt S."/>
            <person name="Schroder I."/>
            <person name="Tallon L."/>
            <person name="Sadzewicz L."/>
            <person name="Zhao X."/>
            <person name="Boylan J."/>
            <person name="Ott S."/>
            <person name="Bowen H."/>
            <person name="Vavikolanu K."/>
            <person name="Hazen T."/>
            <person name="Aluvathingal J."/>
            <person name="Nadendla S."/>
            <person name="Lowell S."/>
            <person name="Myers T."/>
            <person name="Yan Y."/>
            <person name="Sichtig H."/>
        </authorList>
    </citation>
    <scope>NUCLEOTIDE SEQUENCE [LARGE SCALE GENOMIC DNA]</scope>
    <source>
        <strain evidence="7 8">FDAARGOS_1460</strain>
    </source>
</reference>
<comment type="subcellular location">
    <subcellularLocation>
        <location evidence="1">Membrane</location>
        <topology evidence="1">Multi-pass membrane protein</topology>
    </subcellularLocation>
</comment>
<protein>
    <submittedName>
        <fullName evidence="7">GTP-binding DUF697 domain-containing protein</fullName>
    </submittedName>
</protein>
<dbReference type="Proteomes" id="UP000734271">
    <property type="component" value="Unassembled WGS sequence"/>
</dbReference>
<feature type="transmembrane region" description="Helical" evidence="5">
    <location>
        <begin position="257"/>
        <end position="277"/>
    </location>
</feature>
<dbReference type="SUPFAM" id="SSF52540">
    <property type="entry name" value="P-loop containing nucleoside triphosphate hydrolases"/>
    <property type="match status" value="1"/>
</dbReference>
<dbReference type="Pfam" id="PF01926">
    <property type="entry name" value="MMR_HSR1"/>
    <property type="match status" value="1"/>
</dbReference>
<evidence type="ECO:0000256" key="5">
    <source>
        <dbReference type="SAM" id="Phobius"/>
    </source>
</evidence>
<evidence type="ECO:0000256" key="4">
    <source>
        <dbReference type="ARBA" id="ARBA00023136"/>
    </source>
</evidence>
<keyword evidence="3 5" id="KW-1133">Transmembrane helix</keyword>
<dbReference type="RefSeq" id="WP_223420482.1">
    <property type="nucleotide sequence ID" value="NZ_JAIPME010000002.1"/>
</dbReference>
<dbReference type="EMBL" id="JAIPME010000002">
    <property type="protein sequence ID" value="MBZ2387550.1"/>
    <property type="molecule type" value="Genomic_DNA"/>
</dbReference>
<comment type="caution">
    <text evidence="7">The sequence shown here is derived from an EMBL/GenBank/DDBJ whole genome shotgun (WGS) entry which is preliminary data.</text>
</comment>
<evidence type="ECO:0000256" key="3">
    <source>
        <dbReference type="ARBA" id="ARBA00022989"/>
    </source>
</evidence>
<feature type="transmembrane region" description="Helical" evidence="5">
    <location>
        <begin position="284"/>
        <end position="305"/>
    </location>
</feature>
<dbReference type="InterPro" id="IPR006073">
    <property type="entry name" value="GTP-bd"/>
</dbReference>
<evidence type="ECO:0000313" key="7">
    <source>
        <dbReference type="EMBL" id="MBZ2387550.1"/>
    </source>
</evidence>
<evidence type="ECO:0000313" key="8">
    <source>
        <dbReference type="Proteomes" id="UP000734271"/>
    </source>
</evidence>
<dbReference type="Pfam" id="PF05128">
    <property type="entry name" value="DUF697"/>
    <property type="match status" value="1"/>
</dbReference>
<keyword evidence="4 5" id="KW-0472">Membrane</keyword>
<name>A0ABS7T190_9FIRM</name>
<keyword evidence="8" id="KW-1185">Reference proteome</keyword>
<gene>
    <name evidence="7" type="ORF">K8P03_09665</name>
</gene>
<evidence type="ECO:0000259" key="6">
    <source>
        <dbReference type="Pfam" id="PF01926"/>
    </source>
</evidence>
<feature type="domain" description="G" evidence="6">
    <location>
        <begin position="28"/>
        <end position="153"/>
    </location>
</feature>
<dbReference type="InterPro" id="IPR027417">
    <property type="entry name" value="P-loop_NTPase"/>
</dbReference>
<dbReference type="Gene3D" id="3.40.50.300">
    <property type="entry name" value="P-loop containing nucleotide triphosphate hydrolases"/>
    <property type="match status" value="1"/>
</dbReference>
<dbReference type="InterPro" id="IPR021147">
    <property type="entry name" value="DUF697"/>
</dbReference>
<dbReference type="CDD" id="cd00882">
    <property type="entry name" value="Ras_like_GTPase"/>
    <property type="match status" value="1"/>
</dbReference>
<feature type="transmembrane region" description="Helical" evidence="5">
    <location>
        <begin position="317"/>
        <end position="342"/>
    </location>
</feature>
<keyword evidence="2 5" id="KW-0812">Transmembrane</keyword>
<proteinExistence type="predicted"/>
<evidence type="ECO:0000256" key="1">
    <source>
        <dbReference type="ARBA" id="ARBA00004141"/>
    </source>
</evidence>
<evidence type="ECO:0000256" key="2">
    <source>
        <dbReference type="ARBA" id="ARBA00022692"/>
    </source>
</evidence>
<organism evidence="7 8">
    <name type="scientific">Anaerococcus murdochii</name>
    <dbReference type="NCBI Taxonomy" id="411577"/>
    <lineage>
        <taxon>Bacteria</taxon>
        <taxon>Bacillati</taxon>
        <taxon>Bacillota</taxon>
        <taxon>Tissierellia</taxon>
        <taxon>Tissierellales</taxon>
        <taxon>Peptoniphilaceae</taxon>
        <taxon>Anaerococcus</taxon>
    </lineage>
</organism>
<sequence>MLNDLGKVAQDTIDAINEKIQNLSTLNIIVAGKTGVGKSTLINAVFKDELAETGMGRPVTNHMRKITKKDIPLAIYDTRGFELGKDVQEDVKKEVFDTINKGLATKDINKAIHCIWYCINTASNRIEPEEIQWLRELSRENQVTQVPIIVVLTQSISKKNAEKMRQMILDENLDIIQVIPVLAKDFEIEDVGVVKSFGLERLIEVMGEALPEELLDTLQHVQIASLSEKKRRASKVVATAALAATGQGAAPIPFADAALLIPTQVGMIASITVIFGFDVNKSVITALLSSTIGSGGATLLGRAFVANILKLLPAAGSIAGGAISAGTAGVITAALGSAYIAFMELVYKGEMNIEDLSSKEGKETIANIFKENLKNGRENLMKILDRSQNKEQED</sequence>